<protein>
    <submittedName>
        <fullName evidence="3">Uncharacterized protein</fullName>
    </submittedName>
</protein>
<reference evidence="2 5" key="2">
    <citation type="submission" date="2024-01" db="EMBL/GenBank/DDBJ databases">
        <title>Genome mining of biosynthetic gene clusters to explore secondary metabolites of Streptomyces sp.</title>
        <authorList>
            <person name="Baig A."/>
            <person name="Ajitkumar Shintre N."/>
            <person name="Kumar H."/>
            <person name="Anbarasu A."/>
            <person name="Ramaiah S."/>
        </authorList>
    </citation>
    <scope>NUCLEOTIDE SEQUENCE [LARGE SCALE GENOMIC DNA]</scope>
    <source>
        <strain evidence="2 5">A01</strain>
    </source>
</reference>
<sequence length="174" mass="19204">MSSAYAFEGERYVVAAEARPRAVRKDPDGSLWAEFPLTLARDTPPGRRGSVHTVLGPRPAPRPEKVPEVPEDVPGFSMKPDPMEATSVAEFIEMMRRYRRWAGDPSFRKMSLRVGTCSAAGFCEALKSDRLPTFPLLNAFVVSLGGDSDDFQRWATAWRALDGQAPGHSLLLVI</sequence>
<gene>
    <name evidence="3" type="ORF">GTW20_25190</name>
    <name evidence="2" type="ORF">VSQ78_03685</name>
</gene>
<evidence type="ECO:0000256" key="1">
    <source>
        <dbReference type="SAM" id="MobiDB-lite"/>
    </source>
</evidence>
<reference evidence="3 4" key="1">
    <citation type="journal article" date="2019" name="Nat. Commun.">
        <title>The antimicrobial potential of Streptomyces from insect microbiomes.</title>
        <authorList>
            <person name="Chevrette M.G."/>
            <person name="Carlson C.M."/>
            <person name="Ortega H.E."/>
            <person name="Thomas C."/>
            <person name="Ananiev G.E."/>
            <person name="Barns K.J."/>
            <person name="Book A.J."/>
            <person name="Cagnazzo J."/>
            <person name="Carlos C."/>
            <person name="Flanigan W."/>
            <person name="Grubbs K.J."/>
            <person name="Horn H.A."/>
            <person name="Hoffmann F.M."/>
            <person name="Klassen J.L."/>
            <person name="Knack J.J."/>
            <person name="Lewin G.R."/>
            <person name="McDonald B.R."/>
            <person name="Muller L."/>
            <person name="Melo W.G.P."/>
            <person name="Pinto-Tomas A.A."/>
            <person name="Schmitz A."/>
            <person name="Wendt-Pienkowski E."/>
            <person name="Wildman S."/>
            <person name="Zhao M."/>
            <person name="Zhang F."/>
            <person name="Bugni T.S."/>
            <person name="Andes D.R."/>
            <person name="Pupo M.T."/>
            <person name="Currie C.R."/>
        </authorList>
    </citation>
    <scope>NUCLEOTIDE SEQUENCE [LARGE SCALE GENOMIC DNA]</scope>
    <source>
        <strain evidence="3 4">SID5840</strain>
    </source>
</reference>
<dbReference type="Proteomes" id="UP000467124">
    <property type="component" value="Unassembled WGS sequence"/>
</dbReference>
<dbReference type="AlphaFoldDB" id="A0A7K2J065"/>
<proteinExistence type="predicted"/>
<evidence type="ECO:0000313" key="5">
    <source>
        <dbReference type="Proteomes" id="UP001585053"/>
    </source>
</evidence>
<keyword evidence="5" id="KW-1185">Reference proteome</keyword>
<dbReference type="RefSeq" id="WP_017536588.1">
    <property type="nucleotide sequence ID" value="NZ_JAYMRS010000001.1"/>
</dbReference>
<comment type="caution">
    <text evidence="3">The sequence shown here is derived from an EMBL/GenBank/DDBJ whole genome shotgun (WGS) entry which is preliminary data.</text>
</comment>
<organism evidence="3 4">
    <name type="scientific">Nocardiopsis alba</name>
    <dbReference type="NCBI Taxonomy" id="53437"/>
    <lineage>
        <taxon>Bacteria</taxon>
        <taxon>Bacillati</taxon>
        <taxon>Actinomycetota</taxon>
        <taxon>Actinomycetes</taxon>
        <taxon>Streptosporangiales</taxon>
        <taxon>Nocardiopsidaceae</taxon>
        <taxon>Nocardiopsis</taxon>
    </lineage>
</organism>
<evidence type="ECO:0000313" key="4">
    <source>
        <dbReference type="Proteomes" id="UP000467124"/>
    </source>
</evidence>
<evidence type="ECO:0000313" key="3">
    <source>
        <dbReference type="EMBL" id="MYR35467.1"/>
    </source>
</evidence>
<dbReference type="EMBL" id="WWHY01000001">
    <property type="protein sequence ID" value="MYR35467.1"/>
    <property type="molecule type" value="Genomic_DNA"/>
</dbReference>
<feature type="region of interest" description="Disordered" evidence="1">
    <location>
        <begin position="42"/>
        <end position="81"/>
    </location>
</feature>
<accession>A0A7K2J065</accession>
<dbReference type="EMBL" id="JAYMRS010000001">
    <property type="protein sequence ID" value="MFB8766791.1"/>
    <property type="molecule type" value="Genomic_DNA"/>
</dbReference>
<evidence type="ECO:0000313" key="2">
    <source>
        <dbReference type="EMBL" id="MFB8766791.1"/>
    </source>
</evidence>
<dbReference type="Proteomes" id="UP001585053">
    <property type="component" value="Unassembled WGS sequence"/>
</dbReference>
<name>A0A7K2J065_9ACTN</name>